<organism evidence="3 4">
    <name type="scientific">Pseudooceanicola albus</name>
    <dbReference type="NCBI Taxonomy" id="2692189"/>
    <lineage>
        <taxon>Bacteria</taxon>
        <taxon>Pseudomonadati</taxon>
        <taxon>Pseudomonadota</taxon>
        <taxon>Alphaproteobacteria</taxon>
        <taxon>Rhodobacterales</taxon>
        <taxon>Paracoccaceae</taxon>
        <taxon>Pseudooceanicola</taxon>
    </lineage>
</organism>
<keyword evidence="4" id="KW-1185">Reference proteome</keyword>
<dbReference type="RefSeq" id="WP_160894540.1">
    <property type="nucleotide sequence ID" value="NZ_WUMU01000012.1"/>
</dbReference>
<feature type="transmembrane region" description="Helical" evidence="1">
    <location>
        <begin position="233"/>
        <end position="256"/>
    </location>
</feature>
<dbReference type="AlphaFoldDB" id="A0A6L7G4V9"/>
<feature type="signal peptide" evidence="2">
    <location>
        <begin position="1"/>
        <end position="19"/>
    </location>
</feature>
<evidence type="ECO:0000313" key="4">
    <source>
        <dbReference type="Proteomes" id="UP000477911"/>
    </source>
</evidence>
<name>A0A6L7G4V9_9RHOB</name>
<dbReference type="EMBL" id="WUMU01000012">
    <property type="protein sequence ID" value="MXN18410.1"/>
    <property type="molecule type" value="Genomic_DNA"/>
</dbReference>
<dbReference type="Pfam" id="PF09608">
    <property type="entry name" value="Alph_Pro_TM"/>
    <property type="match status" value="1"/>
</dbReference>
<keyword evidence="1" id="KW-0812">Transmembrane</keyword>
<keyword evidence="2" id="KW-0732">Signal</keyword>
<dbReference type="InterPro" id="IPR019088">
    <property type="entry name" value="CHP02186-rel_TM"/>
</dbReference>
<comment type="caution">
    <text evidence="3">The sequence shown here is derived from an EMBL/GenBank/DDBJ whole genome shotgun (WGS) entry which is preliminary data.</text>
</comment>
<evidence type="ECO:0000256" key="1">
    <source>
        <dbReference type="SAM" id="Phobius"/>
    </source>
</evidence>
<keyword evidence="1" id="KW-1133">Transmembrane helix</keyword>
<evidence type="ECO:0000313" key="3">
    <source>
        <dbReference type="EMBL" id="MXN18410.1"/>
    </source>
</evidence>
<protein>
    <recommendedName>
        <fullName evidence="5">TIGR02186 family protein</fullName>
    </recommendedName>
</protein>
<evidence type="ECO:0008006" key="5">
    <source>
        <dbReference type="Google" id="ProtNLM"/>
    </source>
</evidence>
<keyword evidence="1" id="KW-0472">Membrane</keyword>
<dbReference type="Proteomes" id="UP000477911">
    <property type="component" value="Unassembled WGS sequence"/>
</dbReference>
<sequence>MTRLLLSLALLLAPLAAAAQQPAPDEQIVLGLSQNRVAITANFDGSELLIFGAVKRDQPAKAPPLDVIVTVAGPSERLVIHRKERRAGIWVNTDQVTIRSAPSFYAVATSAPLDTALTATEDLRHRITIPSAIRYITSRDDVLDEDNFVEALIRLREKSHLYLMNEQSVRFDQQTLFRTSVALPSNLEEGDYTVRVFLTRQGRVVSTHETTLHVGKVGLEQWLNTLSRDNAPLYGLLAIFIAVLSGWAASEAFRLLRRQ</sequence>
<reference evidence="3 4" key="1">
    <citation type="submission" date="2019-12" db="EMBL/GenBank/DDBJ databases">
        <authorList>
            <person name="Li M."/>
        </authorList>
    </citation>
    <scope>NUCLEOTIDE SEQUENCE [LARGE SCALE GENOMIC DNA]</scope>
    <source>
        <strain evidence="3 4">GBMRC 2024</strain>
    </source>
</reference>
<proteinExistence type="predicted"/>
<accession>A0A6L7G4V9</accession>
<gene>
    <name evidence="3" type="ORF">GR170_11240</name>
</gene>
<feature type="chain" id="PRO_5026702971" description="TIGR02186 family protein" evidence="2">
    <location>
        <begin position="20"/>
        <end position="259"/>
    </location>
</feature>
<evidence type="ECO:0000256" key="2">
    <source>
        <dbReference type="SAM" id="SignalP"/>
    </source>
</evidence>